<protein>
    <recommendedName>
        <fullName evidence="2">Amidohydrolase-related domain-containing protein</fullName>
    </recommendedName>
</protein>
<feature type="domain" description="Amidohydrolase-related" evidence="2">
    <location>
        <begin position="614"/>
        <end position="699"/>
    </location>
</feature>
<dbReference type="PANTHER" id="PTHR43668">
    <property type="entry name" value="ALLANTOINASE"/>
    <property type="match status" value="1"/>
</dbReference>
<dbReference type="PANTHER" id="PTHR43668:SF2">
    <property type="entry name" value="ALLANTOINASE"/>
    <property type="match status" value="1"/>
</dbReference>
<dbReference type="Pfam" id="PF01979">
    <property type="entry name" value="Amidohydro_1"/>
    <property type="match status" value="1"/>
</dbReference>
<dbReference type="EMBL" id="CAJJDP010000033">
    <property type="protein sequence ID" value="CAD8157097.1"/>
    <property type="molecule type" value="Genomic_DNA"/>
</dbReference>
<keyword evidence="4" id="KW-1185">Reference proteome</keyword>
<feature type="compositionally biased region" description="Low complexity" evidence="1">
    <location>
        <begin position="371"/>
        <end position="383"/>
    </location>
</feature>
<name>A0A8S1U044_PAROT</name>
<evidence type="ECO:0000313" key="4">
    <source>
        <dbReference type="Proteomes" id="UP000683925"/>
    </source>
</evidence>
<evidence type="ECO:0000313" key="3">
    <source>
        <dbReference type="EMBL" id="CAD8157097.1"/>
    </source>
</evidence>
<dbReference type="GO" id="GO:0004038">
    <property type="term" value="F:allantoinase activity"/>
    <property type="evidence" value="ECO:0007669"/>
    <property type="project" value="TreeGrafter"/>
</dbReference>
<dbReference type="FunFam" id="3.20.20.140:FF:000263">
    <property type="entry name" value="Uncharacterized protein"/>
    <property type="match status" value="1"/>
</dbReference>
<sequence length="720" mass="83208">MKYSIQGRYILYKDQLINGYICIEDGLIKHILESQDELIIQQYPIKYVYENQIIMAAAIDTNVSLSIWDHIEDFTKLAIIGGVSLIINKPFVFDMELSSKETYANQIEQLNLRSQTDFIQMAKLQNYQDINGLLKLGAFCFDCHLVPSYSGTYCKDNEQIIQIIQNLPSKSCLFIHTQSALDKDLGITSPFRSKPFNERLVTSQLELVDTDGISGSCTSDDESIQNNDLGFRSQIDYLNESNSPIKEIVKKYKNSDENRVSDFDEQNDIPSSPKLQSNIFKYKSKQVTEQSQLSLISRAELITYQRTPKMEQNYKFPNEEESDNQLDQNKSDNNTVTENVQVIQEQESPLSLMKDQQESTRKNTPQMSIQSSDLSSPDSSSLKSLHRIRSRAQTTQGLLYRRQSKNGFSLVLHQVENKQSQKMHFNFSESRPKQNNNNNRFNRDYLCFLAFRPAIWEKLAINRVKKALKYQFKCNVILNGYSSSFALVEIKEMINTQIYSDISYPYLLLDSEDIQDGVTKYKSDPPIRQKYDKQLLQKAVLQNNWISSISSSHLYVNETFKFVEAGDFRRAVGGLCSLGCTYQALWTLLFCKKNQDPNFIKQVFQKKDMNNIRYKRMVEKLVQLQQLVSSGPAQYLNLQNRGSIDIGKVADLVVFDPLKAWKFNFDRINHQFAFSIDEHIFKNKLFLGSVDYVFIQGQLILSQNNQIITICNRKGQQIFI</sequence>
<gene>
    <name evidence="3" type="ORF">POCTA_138.1.T0330133</name>
</gene>
<evidence type="ECO:0000256" key="1">
    <source>
        <dbReference type="SAM" id="MobiDB-lite"/>
    </source>
</evidence>
<dbReference type="Proteomes" id="UP000683925">
    <property type="component" value="Unassembled WGS sequence"/>
</dbReference>
<dbReference type="GO" id="GO:0005737">
    <property type="term" value="C:cytoplasm"/>
    <property type="evidence" value="ECO:0007669"/>
    <property type="project" value="TreeGrafter"/>
</dbReference>
<organism evidence="3 4">
    <name type="scientific">Paramecium octaurelia</name>
    <dbReference type="NCBI Taxonomy" id="43137"/>
    <lineage>
        <taxon>Eukaryota</taxon>
        <taxon>Sar</taxon>
        <taxon>Alveolata</taxon>
        <taxon>Ciliophora</taxon>
        <taxon>Intramacronucleata</taxon>
        <taxon>Oligohymenophorea</taxon>
        <taxon>Peniculida</taxon>
        <taxon>Parameciidae</taxon>
        <taxon>Paramecium</taxon>
    </lineage>
</organism>
<dbReference type="GO" id="GO:0006145">
    <property type="term" value="P:purine nucleobase catabolic process"/>
    <property type="evidence" value="ECO:0007669"/>
    <property type="project" value="TreeGrafter"/>
</dbReference>
<feature type="region of interest" description="Disordered" evidence="1">
    <location>
        <begin position="342"/>
        <end position="387"/>
    </location>
</feature>
<evidence type="ECO:0000259" key="2">
    <source>
        <dbReference type="Pfam" id="PF01979"/>
    </source>
</evidence>
<dbReference type="AlphaFoldDB" id="A0A8S1U044"/>
<reference evidence="3" key="1">
    <citation type="submission" date="2021-01" db="EMBL/GenBank/DDBJ databases">
        <authorList>
            <consortium name="Genoscope - CEA"/>
            <person name="William W."/>
        </authorList>
    </citation>
    <scope>NUCLEOTIDE SEQUENCE</scope>
</reference>
<proteinExistence type="predicted"/>
<accession>A0A8S1U044</accession>
<comment type="caution">
    <text evidence="3">The sequence shown here is derived from an EMBL/GenBank/DDBJ whole genome shotgun (WGS) entry which is preliminary data.</text>
</comment>
<dbReference type="OMA" id="NQIITIC"/>
<dbReference type="InterPro" id="IPR050138">
    <property type="entry name" value="DHOase/Allantoinase_Hydrolase"/>
</dbReference>
<dbReference type="OrthoDB" id="292450at2759"/>
<dbReference type="InterPro" id="IPR006680">
    <property type="entry name" value="Amidohydro-rel"/>
</dbReference>